<evidence type="ECO:0008006" key="2">
    <source>
        <dbReference type="Google" id="ProtNLM"/>
    </source>
</evidence>
<name>A0A0H4TPR4_9EURY</name>
<sequence>MSSLPDVTFLYGRARALGSPTAGDPMNTVMIERGCFLGLATSAIEAYNRETNGFVLGNEGTRTIRARPRTITVLRAAYPLQTEDRKPNWVSHGNERAFRRARGAVENLDVGYRVLGGFHSHTGDDGDANLSPTDLDYVADELRRIGRTREPDGAAWLEVVLALRRRTWTRPHDVGWTPRRYKRKLGCTLAITPDQGFDMTIGGYWVHARPDGSPGRWDVTGTEEATLVLPWSV</sequence>
<reference evidence="1" key="1">
    <citation type="journal article" date="2015" name="ISME J.">
        <title>Aquifer environment selects for microbial species cohorts in sediment and groundwater.</title>
        <authorList>
            <person name="Hug L.A."/>
            <person name="Thomas B.C."/>
            <person name="Brown C.T."/>
            <person name="Frischkorn K.R."/>
            <person name="Williams K.H."/>
            <person name="Tringe S.G."/>
            <person name="Banfield J.F."/>
        </authorList>
    </citation>
    <scope>NUCLEOTIDE SEQUENCE</scope>
</reference>
<dbReference type="EMBL" id="KT007002">
    <property type="protein sequence ID" value="AKQ02749.1"/>
    <property type="molecule type" value="Genomic_DNA"/>
</dbReference>
<proteinExistence type="predicted"/>
<protein>
    <recommendedName>
        <fullName evidence="2">JAB domain-containing protein</fullName>
    </recommendedName>
</protein>
<dbReference type="AlphaFoldDB" id="A0A0H4TPR4"/>
<accession>A0A0H4TPR4</accession>
<dbReference type="Gene3D" id="3.40.140.10">
    <property type="entry name" value="Cytidine Deaminase, domain 2"/>
    <property type="match status" value="1"/>
</dbReference>
<evidence type="ECO:0000313" key="1">
    <source>
        <dbReference type="EMBL" id="AKQ02749.1"/>
    </source>
</evidence>
<dbReference type="SUPFAM" id="SSF102712">
    <property type="entry name" value="JAB1/MPN domain"/>
    <property type="match status" value="1"/>
</dbReference>
<organism evidence="1">
    <name type="scientific">uncultured euryarchaeote Rifle_16ft_4_minimus_37664</name>
    <dbReference type="NCBI Taxonomy" id="1665194"/>
    <lineage>
        <taxon>Archaea</taxon>
        <taxon>Methanobacteriati</taxon>
        <taxon>Methanobacteriota</taxon>
        <taxon>environmental samples</taxon>
    </lineage>
</organism>